<reference evidence="1 2" key="1">
    <citation type="submission" date="2019-09" db="EMBL/GenBank/DDBJ databases">
        <title>The hologenome of the rock-dwelling lichen Lasallia pustulata.</title>
        <authorList>
            <person name="Greshake Tzovaras B."/>
            <person name="Segers F."/>
            <person name="Bicker A."/>
            <person name="Dal Grande F."/>
            <person name="Otte J."/>
            <person name="Hankeln T."/>
            <person name="Schmitt I."/>
            <person name="Ebersberger I."/>
        </authorList>
    </citation>
    <scope>NUCLEOTIDE SEQUENCE [LARGE SCALE GENOMIC DNA]</scope>
    <source>
        <strain evidence="1">A1-1</strain>
    </source>
</reference>
<gene>
    <name evidence="1" type="ORF">FRX48_03655</name>
</gene>
<sequence>MRAEIRRYKDGVLVRIKGDWKKGVCSSPSHHHLHSLCSAYLDFLVNRMKAFLHPLASLLRTAVLLLQGFWLTGRLYPAPHQILILYDHRPHIS</sequence>
<comment type="caution">
    <text evidence="1">The sequence shown here is derived from an EMBL/GenBank/DDBJ whole genome shotgun (WGS) entry which is preliminary data.</text>
</comment>
<dbReference type="Proteomes" id="UP000324767">
    <property type="component" value="Unassembled WGS sequence"/>
</dbReference>
<dbReference type="EMBL" id="VXIT01000005">
    <property type="protein sequence ID" value="KAA6412663.1"/>
    <property type="molecule type" value="Genomic_DNA"/>
</dbReference>
<evidence type="ECO:0000313" key="2">
    <source>
        <dbReference type="Proteomes" id="UP000324767"/>
    </source>
</evidence>
<dbReference type="AlphaFoldDB" id="A0A5M8PVF4"/>
<accession>A0A5M8PVF4</accession>
<organism evidence="1 2">
    <name type="scientific">Lasallia pustulata</name>
    <dbReference type="NCBI Taxonomy" id="136370"/>
    <lineage>
        <taxon>Eukaryota</taxon>
        <taxon>Fungi</taxon>
        <taxon>Dikarya</taxon>
        <taxon>Ascomycota</taxon>
        <taxon>Pezizomycotina</taxon>
        <taxon>Lecanoromycetes</taxon>
        <taxon>OSLEUM clade</taxon>
        <taxon>Umbilicariomycetidae</taxon>
        <taxon>Umbilicariales</taxon>
        <taxon>Umbilicariaceae</taxon>
        <taxon>Lasallia</taxon>
    </lineage>
</organism>
<protein>
    <submittedName>
        <fullName evidence="1">Uncharacterized protein</fullName>
    </submittedName>
</protein>
<name>A0A5M8PVF4_9LECA</name>
<evidence type="ECO:0000313" key="1">
    <source>
        <dbReference type="EMBL" id="KAA6412663.1"/>
    </source>
</evidence>
<proteinExistence type="predicted"/>